<dbReference type="EMBL" id="JBHSWI010000001">
    <property type="protein sequence ID" value="MFC6645306.1"/>
    <property type="molecule type" value="Genomic_DNA"/>
</dbReference>
<keyword evidence="2" id="KW-1185">Reference proteome</keyword>
<organism evidence="1 2">
    <name type="scientific">Granulicella cerasi</name>
    <dbReference type="NCBI Taxonomy" id="741063"/>
    <lineage>
        <taxon>Bacteria</taxon>
        <taxon>Pseudomonadati</taxon>
        <taxon>Acidobacteriota</taxon>
        <taxon>Terriglobia</taxon>
        <taxon>Terriglobales</taxon>
        <taxon>Acidobacteriaceae</taxon>
        <taxon>Granulicella</taxon>
    </lineage>
</organism>
<proteinExistence type="predicted"/>
<gene>
    <name evidence="1" type="ORF">ACFQBQ_06835</name>
</gene>
<dbReference type="Proteomes" id="UP001596391">
    <property type="component" value="Unassembled WGS sequence"/>
</dbReference>
<evidence type="ECO:0000313" key="2">
    <source>
        <dbReference type="Proteomes" id="UP001596391"/>
    </source>
</evidence>
<evidence type="ECO:0008006" key="3">
    <source>
        <dbReference type="Google" id="ProtNLM"/>
    </source>
</evidence>
<name>A0ABW1Z7X8_9BACT</name>
<dbReference type="SUPFAM" id="SSF56645">
    <property type="entry name" value="Acyl-CoA dehydrogenase NM domain-like"/>
    <property type="match status" value="1"/>
</dbReference>
<dbReference type="RefSeq" id="WP_263371685.1">
    <property type="nucleotide sequence ID" value="NZ_JAGSYD010000003.1"/>
</dbReference>
<evidence type="ECO:0000313" key="1">
    <source>
        <dbReference type="EMBL" id="MFC6645306.1"/>
    </source>
</evidence>
<reference evidence="2" key="1">
    <citation type="journal article" date="2019" name="Int. J. Syst. Evol. Microbiol.">
        <title>The Global Catalogue of Microorganisms (GCM) 10K type strain sequencing project: providing services to taxonomists for standard genome sequencing and annotation.</title>
        <authorList>
            <consortium name="The Broad Institute Genomics Platform"/>
            <consortium name="The Broad Institute Genome Sequencing Center for Infectious Disease"/>
            <person name="Wu L."/>
            <person name="Ma J."/>
        </authorList>
    </citation>
    <scope>NUCLEOTIDE SEQUENCE [LARGE SCALE GENOMIC DNA]</scope>
    <source>
        <strain evidence="2">CGMCC 1.16026</strain>
    </source>
</reference>
<sequence>MEQLRSLPPLPFIGRGQSSTYLLSLAEIARKNLSLARVAEAHFDALSILAEAGRAPVPGALYGVWASEIPGQSVSLSDGKLFGRKRFCTGAGLLNRALVTVTEPEPILLDIDLESSPLKIDTSEWITSAFADTSTGTVTFDGTLVSEHDQIGSANWYLTRPGFWAGALSPAACWAGGALGLVDWALKQKRDDPHTRSHLGAMTAAAWNLRSALAQAGEQVDTHPKDVAANHELALKLRHVIEQCCADILTRIGRAYGPHPLALDANAHRRYAEVELYIRQSHAERDLESLGNLVYRSANA</sequence>
<accession>A0ABW1Z7X8</accession>
<dbReference type="InterPro" id="IPR009100">
    <property type="entry name" value="AcylCoA_DH/oxidase_NM_dom_sf"/>
</dbReference>
<protein>
    <recommendedName>
        <fullName evidence="3">Acyl-CoA dehydrogenase</fullName>
    </recommendedName>
</protein>
<comment type="caution">
    <text evidence="1">The sequence shown here is derived from an EMBL/GenBank/DDBJ whole genome shotgun (WGS) entry which is preliminary data.</text>
</comment>